<evidence type="ECO:0000256" key="8">
    <source>
        <dbReference type="SAM" id="SignalP"/>
    </source>
</evidence>
<dbReference type="Pfam" id="PF03349">
    <property type="entry name" value="Toluene_X"/>
    <property type="match status" value="1"/>
</dbReference>
<keyword evidence="7" id="KW-0998">Cell outer membrane</keyword>
<dbReference type="SUPFAM" id="SSF56935">
    <property type="entry name" value="Porins"/>
    <property type="match status" value="1"/>
</dbReference>
<keyword evidence="3" id="KW-1134">Transmembrane beta strand</keyword>
<dbReference type="AlphaFoldDB" id="A0A379ZAL2"/>
<dbReference type="GO" id="GO:0015483">
    <property type="term" value="F:long-chain fatty acid transporting porin activity"/>
    <property type="evidence" value="ECO:0007669"/>
    <property type="project" value="TreeGrafter"/>
</dbReference>
<evidence type="ECO:0000313" key="9">
    <source>
        <dbReference type="EMBL" id="SUI57305.1"/>
    </source>
</evidence>
<comment type="subcellular location">
    <subcellularLocation>
        <location evidence="1">Cell outer membrane</location>
        <topology evidence="1">Multi-pass membrane protein</topology>
    </subcellularLocation>
</comment>
<reference evidence="9 10" key="1">
    <citation type="submission" date="2018-06" db="EMBL/GenBank/DDBJ databases">
        <authorList>
            <consortium name="Pathogen Informatics"/>
            <person name="Doyle S."/>
        </authorList>
    </citation>
    <scope>NUCLEOTIDE SEQUENCE [LARGE SCALE GENOMIC DNA]</scope>
    <source>
        <strain evidence="9 10">NCTC10738</strain>
    </source>
</reference>
<evidence type="ECO:0000256" key="1">
    <source>
        <dbReference type="ARBA" id="ARBA00004571"/>
    </source>
</evidence>
<dbReference type="Proteomes" id="UP000254069">
    <property type="component" value="Unassembled WGS sequence"/>
</dbReference>
<dbReference type="RefSeq" id="WP_115389384.1">
    <property type="nucleotide sequence ID" value="NZ_JADZHC010000009.1"/>
</dbReference>
<keyword evidence="4" id="KW-0812">Transmembrane</keyword>
<name>A0A379ZAL2_9GAMM</name>
<dbReference type="PANTHER" id="PTHR35093:SF8">
    <property type="entry name" value="OUTER MEMBRANE PROTEIN NMB0088-RELATED"/>
    <property type="match status" value="1"/>
</dbReference>
<comment type="similarity">
    <text evidence="2">Belongs to the OmpP1/FadL family.</text>
</comment>
<evidence type="ECO:0000313" key="10">
    <source>
        <dbReference type="Proteomes" id="UP000254069"/>
    </source>
</evidence>
<evidence type="ECO:0000256" key="2">
    <source>
        <dbReference type="ARBA" id="ARBA00008163"/>
    </source>
</evidence>
<gene>
    <name evidence="9" type="ORF">NCTC10738_01238</name>
</gene>
<dbReference type="Gene3D" id="2.40.160.60">
    <property type="entry name" value="Outer membrane protein transport protein (OMPP1/FadL/TodX)"/>
    <property type="match status" value="1"/>
</dbReference>
<keyword evidence="5 8" id="KW-0732">Signal</keyword>
<proteinExistence type="inferred from homology"/>
<dbReference type="PANTHER" id="PTHR35093">
    <property type="entry name" value="OUTER MEMBRANE PROTEIN NMB0088-RELATED"/>
    <property type="match status" value="1"/>
</dbReference>
<feature type="signal peptide" evidence="8">
    <location>
        <begin position="1"/>
        <end position="23"/>
    </location>
</feature>
<accession>A0A379ZAL2</accession>
<dbReference type="InterPro" id="IPR005017">
    <property type="entry name" value="OMPP1/FadL/TodX"/>
</dbReference>
<keyword evidence="6" id="KW-0472">Membrane</keyword>
<sequence length="450" mass="48317">MKKQLIAVAIAASFVGATTQVQAAGFQLAESSATGLGRAFAGEAAMADNPAAQGRNPAMLSYLEGRQISAGAIYVMPDVDATGRVSLTSLSDKLPFSVTMNADALDVADNAAVPNFYYSNQLNDSWTWGLALNSNYGLSTELPAAHAASIFGNKTAVTTVELNTNIAYRIDEHFTVGAGLRGVYGDGEIGASVPGWIEGVRAIPGLPAEVTSRLPAAGTELKHLEGDDFGYGWQLGASWQINANHRLGIAYHSHVELDLDGQGRGALYTGGTAEVEGYLPLELPAFAELASYHQLTDNWAMHASINWTDWSVFNKLVAYFPGEQKPIGGLESDLVKEENFKDNWRFALGTSYQLNNEWLLRAGVALDKTAVDDEYRTITIPDTDRLWFSVGAGYAPSKNLTVDLGLTYIRAHGDAPINETQELMGLAKVAFQGDASGHVWLAGLQVTYKM</sequence>
<organism evidence="9 10">
    <name type="scientific">Shewanella algae</name>
    <dbReference type="NCBI Taxonomy" id="38313"/>
    <lineage>
        <taxon>Bacteria</taxon>
        <taxon>Pseudomonadati</taxon>
        <taxon>Pseudomonadota</taxon>
        <taxon>Gammaproteobacteria</taxon>
        <taxon>Alteromonadales</taxon>
        <taxon>Shewanellaceae</taxon>
        <taxon>Shewanella</taxon>
    </lineage>
</organism>
<protein>
    <submittedName>
        <fullName evidence="9">47 kDa outer membrane protein</fullName>
    </submittedName>
</protein>
<evidence type="ECO:0000256" key="3">
    <source>
        <dbReference type="ARBA" id="ARBA00022452"/>
    </source>
</evidence>
<evidence type="ECO:0000256" key="6">
    <source>
        <dbReference type="ARBA" id="ARBA00023136"/>
    </source>
</evidence>
<dbReference type="EMBL" id="UGYO01000001">
    <property type="protein sequence ID" value="SUI57305.1"/>
    <property type="molecule type" value="Genomic_DNA"/>
</dbReference>
<evidence type="ECO:0000256" key="4">
    <source>
        <dbReference type="ARBA" id="ARBA00022692"/>
    </source>
</evidence>
<keyword evidence="10" id="KW-1185">Reference proteome</keyword>
<evidence type="ECO:0000256" key="7">
    <source>
        <dbReference type="ARBA" id="ARBA00023237"/>
    </source>
</evidence>
<evidence type="ECO:0000256" key="5">
    <source>
        <dbReference type="ARBA" id="ARBA00022729"/>
    </source>
</evidence>
<feature type="chain" id="PRO_5016971439" evidence="8">
    <location>
        <begin position="24"/>
        <end position="450"/>
    </location>
</feature>
<dbReference type="GO" id="GO:0009279">
    <property type="term" value="C:cell outer membrane"/>
    <property type="evidence" value="ECO:0007669"/>
    <property type="project" value="UniProtKB-SubCell"/>
</dbReference>